<gene>
    <name evidence="8" type="ORF">F0U60_52560</name>
</gene>
<keyword evidence="3 8" id="KW-0418">Kinase</keyword>
<evidence type="ECO:0000256" key="2">
    <source>
        <dbReference type="ARBA" id="ARBA00022741"/>
    </source>
</evidence>
<dbReference type="InterPro" id="IPR008271">
    <property type="entry name" value="Ser/Thr_kinase_AS"/>
</dbReference>
<proteinExistence type="predicted"/>
<accession>A0ABY9X8S9</accession>
<sequence>MGSFNSASFVIRPMPNEASPDMSASLRETVEPSVKSREPGGDPLLGTCIGSFRLTRRLGQGGMGAVYLGEHVDIGSRVAIKVLHRRLASSPQVLRRFHMEARAVNLIGHENIVNIIDINPAPPRPYLVMEYLEGEPLSALLARGPVRAEIAVALLAQVCDALEATHARGIVHRDLKPENLILLQRGDGPAFVKVLDFGIAKLLDAEEERGSDTGEGAVLGSADYMAPEQSRGERVDGRADLYALGVIAYQLVTGRLPFVEKNFTALLLAHQTKPPTPPCELCPAVPLAVSHVILRALAKEPEDRYQSASTMRGALQVALDEVRAPSGQALTPPSGRPCVIRSALAIPVLVTAGPGATTEQLTCTDLTRGGLFLSTDLPLPPLLSRVTVALEHPDGELTCECEVVRHVKPEEALAWSMSPGFGVQFVEPSISFKAAVAHLMLGQPLDTLRPPMDAAAEAEVEQVLAPYRERGTEDLYAFLALPPDTGCEELRLRARRACHALERLRERPIAAHLRAKVDTVLARMRKASETLGHPRHRAVYDAERGNFQGVARCLAAGLTITQLEELRRDFLTRRPHTQGPLRVHLATAQAHQQAGLLGHALEAYERALILDPLSVELHKQYLAVCRALNNPERPG</sequence>
<keyword evidence="9" id="KW-1185">Reference proteome</keyword>
<evidence type="ECO:0000256" key="4">
    <source>
        <dbReference type="ARBA" id="ARBA00022840"/>
    </source>
</evidence>
<evidence type="ECO:0000313" key="8">
    <source>
        <dbReference type="EMBL" id="WNG51793.1"/>
    </source>
</evidence>
<dbReference type="Gene3D" id="2.40.10.220">
    <property type="entry name" value="predicted glycosyltransferase like domains"/>
    <property type="match status" value="1"/>
</dbReference>
<dbReference type="PANTHER" id="PTHR43289:SF34">
    <property type="entry name" value="SERINE_THREONINE-PROTEIN KINASE YBDM-RELATED"/>
    <property type="match status" value="1"/>
</dbReference>
<dbReference type="Gene3D" id="1.10.510.10">
    <property type="entry name" value="Transferase(Phosphotransferase) domain 1"/>
    <property type="match status" value="1"/>
</dbReference>
<feature type="domain" description="Protein kinase" evidence="7">
    <location>
        <begin position="52"/>
        <end position="319"/>
    </location>
</feature>
<dbReference type="SMART" id="SM00220">
    <property type="entry name" value="S_TKc"/>
    <property type="match status" value="1"/>
</dbReference>
<evidence type="ECO:0000256" key="3">
    <source>
        <dbReference type="ARBA" id="ARBA00022777"/>
    </source>
</evidence>
<feature type="region of interest" description="Disordered" evidence="6">
    <location>
        <begin position="15"/>
        <end position="40"/>
    </location>
</feature>
<dbReference type="PROSITE" id="PS50011">
    <property type="entry name" value="PROTEIN_KINASE_DOM"/>
    <property type="match status" value="1"/>
</dbReference>
<dbReference type="SUPFAM" id="SSF56112">
    <property type="entry name" value="Protein kinase-like (PK-like)"/>
    <property type="match status" value="1"/>
</dbReference>
<organism evidence="8 9">
    <name type="scientific">Archangium minus</name>
    <dbReference type="NCBI Taxonomy" id="83450"/>
    <lineage>
        <taxon>Bacteria</taxon>
        <taxon>Pseudomonadati</taxon>
        <taxon>Myxococcota</taxon>
        <taxon>Myxococcia</taxon>
        <taxon>Myxococcales</taxon>
        <taxon>Cystobacterineae</taxon>
        <taxon>Archangiaceae</taxon>
        <taxon>Archangium</taxon>
    </lineage>
</organism>
<evidence type="ECO:0000313" key="9">
    <source>
        <dbReference type="Proteomes" id="UP001611383"/>
    </source>
</evidence>
<dbReference type="PANTHER" id="PTHR43289">
    <property type="entry name" value="MITOGEN-ACTIVATED PROTEIN KINASE KINASE KINASE 20-RELATED"/>
    <property type="match status" value="1"/>
</dbReference>
<feature type="binding site" evidence="5">
    <location>
        <position position="81"/>
    </location>
    <ligand>
        <name>ATP</name>
        <dbReference type="ChEBI" id="CHEBI:30616"/>
    </ligand>
</feature>
<dbReference type="Gene3D" id="3.30.200.20">
    <property type="entry name" value="Phosphorylase Kinase, domain 1"/>
    <property type="match status" value="1"/>
</dbReference>
<name>A0ABY9X8S9_9BACT</name>
<dbReference type="CDD" id="cd14014">
    <property type="entry name" value="STKc_PknB_like"/>
    <property type="match status" value="1"/>
</dbReference>
<dbReference type="PROSITE" id="PS00107">
    <property type="entry name" value="PROTEIN_KINASE_ATP"/>
    <property type="match status" value="1"/>
</dbReference>
<dbReference type="Proteomes" id="UP001611383">
    <property type="component" value="Chromosome"/>
</dbReference>
<dbReference type="InterPro" id="IPR017441">
    <property type="entry name" value="Protein_kinase_ATP_BS"/>
</dbReference>
<dbReference type="Pfam" id="PF00069">
    <property type="entry name" value="Pkinase"/>
    <property type="match status" value="1"/>
</dbReference>
<dbReference type="GO" id="GO:0016301">
    <property type="term" value="F:kinase activity"/>
    <property type="evidence" value="ECO:0007669"/>
    <property type="project" value="UniProtKB-KW"/>
</dbReference>
<dbReference type="InterPro" id="IPR000719">
    <property type="entry name" value="Prot_kinase_dom"/>
</dbReference>
<dbReference type="EMBL" id="CP043494">
    <property type="protein sequence ID" value="WNG51793.1"/>
    <property type="molecule type" value="Genomic_DNA"/>
</dbReference>
<reference evidence="8 9" key="1">
    <citation type="submission" date="2019-08" db="EMBL/GenBank/DDBJ databases">
        <title>Archangium and Cystobacter genomes.</title>
        <authorList>
            <person name="Chen I.-C.K."/>
            <person name="Wielgoss S."/>
        </authorList>
    </citation>
    <scope>NUCLEOTIDE SEQUENCE [LARGE SCALE GENOMIC DNA]</scope>
    <source>
        <strain evidence="8 9">Cbm 6</strain>
    </source>
</reference>
<keyword evidence="2 5" id="KW-0547">Nucleotide-binding</keyword>
<dbReference type="InterPro" id="IPR009875">
    <property type="entry name" value="PilZ_domain"/>
</dbReference>
<feature type="compositionally biased region" description="Basic and acidic residues" evidence="6">
    <location>
        <begin position="28"/>
        <end position="40"/>
    </location>
</feature>
<evidence type="ECO:0000256" key="5">
    <source>
        <dbReference type="PROSITE-ProRule" id="PRU10141"/>
    </source>
</evidence>
<dbReference type="Pfam" id="PF07238">
    <property type="entry name" value="PilZ"/>
    <property type="match status" value="1"/>
</dbReference>
<dbReference type="InterPro" id="IPR011009">
    <property type="entry name" value="Kinase-like_dom_sf"/>
</dbReference>
<protein>
    <submittedName>
        <fullName evidence="8">Protein kinase</fullName>
    </submittedName>
</protein>
<keyword evidence="4 5" id="KW-0067">ATP-binding</keyword>
<keyword evidence="1" id="KW-0808">Transferase</keyword>
<dbReference type="PROSITE" id="PS00108">
    <property type="entry name" value="PROTEIN_KINASE_ST"/>
    <property type="match status" value="1"/>
</dbReference>
<evidence type="ECO:0000256" key="6">
    <source>
        <dbReference type="SAM" id="MobiDB-lite"/>
    </source>
</evidence>
<evidence type="ECO:0000259" key="7">
    <source>
        <dbReference type="PROSITE" id="PS50011"/>
    </source>
</evidence>
<evidence type="ECO:0000256" key="1">
    <source>
        <dbReference type="ARBA" id="ARBA00022679"/>
    </source>
</evidence>